<gene>
    <name evidence="1" type="ORF">Q0590_29600</name>
</gene>
<accession>A0ABT8REC4</accession>
<reference evidence="1" key="1">
    <citation type="submission" date="2023-07" db="EMBL/GenBank/DDBJ databases">
        <title>The genome sequence of Rhodocytophaga aerolata KACC 12507.</title>
        <authorList>
            <person name="Zhang X."/>
        </authorList>
    </citation>
    <scope>NUCLEOTIDE SEQUENCE</scope>
    <source>
        <strain evidence="1">KACC 12507</strain>
    </source>
</reference>
<comment type="caution">
    <text evidence="1">The sequence shown here is derived from an EMBL/GenBank/DDBJ whole genome shotgun (WGS) entry which is preliminary data.</text>
</comment>
<protein>
    <submittedName>
        <fullName evidence="1">Uncharacterized protein</fullName>
    </submittedName>
</protein>
<organism evidence="1 2">
    <name type="scientific">Rhodocytophaga aerolata</name>
    <dbReference type="NCBI Taxonomy" id="455078"/>
    <lineage>
        <taxon>Bacteria</taxon>
        <taxon>Pseudomonadati</taxon>
        <taxon>Bacteroidota</taxon>
        <taxon>Cytophagia</taxon>
        <taxon>Cytophagales</taxon>
        <taxon>Rhodocytophagaceae</taxon>
        <taxon>Rhodocytophaga</taxon>
    </lineage>
</organism>
<keyword evidence="2" id="KW-1185">Reference proteome</keyword>
<evidence type="ECO:0000313" key="2">
    <source>
        <dbReference type="Proteomes" id="UP001168528"/>
    </source>
</evidence>
<dbReference type="RefSeq" id="WP_302041269.1">
    <property type="nucleotide sequence ID" value="NZ_JAUKPO010000031.1"/>
</dbReference>
<dbReference type="EMBL" id="JAUKPO010000031">
    <property type="protein sequence ID" value="MDO1450467.1"/>
    <property type="molecule type" value="Genomic_DNA"/>
</dbReference>
<evidence type="ECO:0000313" key="1">
    <source>
        <dbReference type="EMBL" id="MDO1450467.1"/>
    </source>
</evidence>
<sequence>MSGIVYMIDRVLIIFLLLIYSWGCKNKRDICASIDDPVTSYQDVVNIVHAISTKYNDTPIEFPINLREDSRFENLLINPCTYKPHLLKIIKDDKSSFNEKSIAFYALQHLCIDDYVDVIDVVFTQYQNKKVNDYFLHLSIYQGQFSIEVIKNYDHKKLTQKLENIKTDQQRMGKDVTYINDLLSGKIWKDLNTFYNHSGEQIPFSCN</sequence>
<dbReference type="Proteomes" id="UP001168528">
    <property type="component" value="Unassembled WGS sequence"/>
</dbReference>
<name>A0ABT8REC4_9BACT</name>
<proteinExistence type="predicted"/>